<dbReference type="Proteomes" id="UP001362899">
    <property type="component" value="Unassembled WGS sequence"/>
</dbReference>
<evidence type="ECO:0000256" key="3">
    <source>
        <dbReference type="ARBA" id="ARBA00012715"/>
    </source>
</evidence>
<dbReference type="PROSITE" id="PS00859">
    <property type="entry name" value="GTP_CYCLOHYDROL_1_1"/>
    <property type="match status" value="1"/>
</dbReference>
<dbReference type="NCBIfam" id="NF006826">
    <property type="entry name" value="PRK09347.1-3"/>
    <property type="match status" value="1"/>
</dbReference>
<evidence type="ECO:0000256" key="2">
    <source>
        <dbReference type="ARBA" id="ARBA00008085"/>
    </source>
</evidence>
<evidence type="ECO:0000313" key="15">
    <source>
        <dbReference type="Proteomes" id="UP001362899"/>
    </source>
</evidence>
<keyword evidence="15" id="KW-1185">Reference proteome</keyword>
<evidence type="ECO:0000256" key="5">
    <source>
        <dbReference type="ARBA" id="ARBA00022533"/>
    </source>
</evidence>
<evidence type="ECO:0000256" key="6">
    <source>
        <dbReference type="ARBA" id="ARBA00022741"/>
    </source>
</evidence>
<sequence length="207" mass="23516">MKDLSYPTPGALQRLNESTEEAEAREKRIADAVRTILTELGEDPDRHGLERTPVRYAKAMLDLTKGYQESLEEICNGAIFEENHDEMVIVKDIDIFSLCEHHLVPFYGKIHIGYIPRSRVIGLSKLARIAELYAKRLQVQERLTKQVAMGLCEILNPHGVAVVMEASHMCMEMRGVQKPGAKTVTSCMLGCFRDRQKTREEFLSLLK</sequence>
<feature type="region of interest" description="Disordered" evidence="12">
    <location>
        <begin position="1"/>
        <end position="21"/>
    </location>
</feature>
<evidence type="ECO:0000256" key="11">
    <source>
        <dbReference type="ARBA" id="ARBA00055676"/>
    </source>
</evidence>
<dbReference type="InterPro" id="IPR018234">
    <property type="entry name" value="GTP_CycHdrlase_I_CS"/>
</dbReference>
<dbReference type="GO" id="GO:0046654">
    <property type="term" value="P:tetrahydrofolate biosynthetic process"/>
    <property type="evidence" value="ECO:0007669"/>
    <property type="project" value="InterPro"/>
</dbReference>
<gene>
    <name evidence="14" type="ORF">DASB73_024010</name>
</gene>
<evidence type="ECO:0000256" key="4">
    <source>
        <dbReference type="ARBA" id="ARBA00017272"/>
    </source>
</evidence>
<protein>
    <recommendedName>
        <fullName evidence="4">GTP cyclohydrolase 1</fullName>
        <ecNumber evidence="3">3.5.4.16</ecNumber>
    </recommendedName>
    <alternativeName>
        <fullName evidence="10">GTP cyclohydrolase I</fullName>
    </alternativeName>
</protein>
<dbReference type="AlphaFoldDB" id="A0AAV5RJX6"/>
<dbReference type="NCBIfam" id="NF006825">
    <property type="entry name" value="PRK09347.1-2"/>
    <property type="match status" value="1"/>
</dbReference>
<dbReference type="Gene3D" id="1.10.286.10">
    <property type="match status" value="1"/>
</dbReference>
<evidence type="ECO:0000256" key="7">
    <source>
        <dbReference type="ARBA" id="ARBA00022801"/>
    </source>
</evidence>
<evidence type="ECO:0000256" key="10">
    <source>
        <dbReference type="ARBA" id="ARBA00030854"/>
    </source>
</evidence>
<dbReference type="GO" id="GO:0003934">
    <property type="term" value="F:GTP cyclohydrolase I activity"/>
    <property type="evidence" value="ECO:0007669"/>
    <property type="project" value="UniProtKB-EC"/>
</dbReference>
<dbReference type="PANTHER" id="PTHR11109">
    <property type="entry name" value="GTP CYCLOHYDROLASE I"/>
    <property type="match status" value="1"/>
</dbReference>
<dbReference type="PROSITE" id="PS00860">
    <property type="entry name" value="GTP_CYCLOHYDROL_1_2"/>
    <property type="match status" value="1"/>
</dbReference>
<dbReference type="GO" id="GO:0046656">
    <property type="term" value="P:folic acid biosynthetic process"/>
    <property type="evidence" value="ECO:0007669"/>
    <property type="project" value="UniProtKB-KW"/>
</dbReference>
<evidence type="ECO:0000256" key="12">
    <source>
        <dbReference type="SAM" id="MobiDB-lite"/>
    </source>
</evidence>
<comment type="similarity">
    <text evidence="2">Belongs to the GTP cyclohydrolase I family.</text>
</comment>
<evidence type="ECO:0000256" key="9">
    <source>
        <dbReference type="ARBA" id="ARBA00023134"/>
    </source>
</evidence>
<keyword evidence="5" id="KW-0021">Allosteric enzyme</keyword>
<proteinExistence type="inferred from homology"/>
<dbReference type="HAMAP" id="MF_00223">
    <property type="entry name" value="FolE"/>
    <property type="match status" value="1"/>
</dbReference>
<dbReference type="InterPro" id="IPR043134">
    <property type="entry name" value="GTP-CH-I_N"/>
</dbReference>
<evidence type="ECO:0000313" key="14">
    <source>
        <dbReference type="EMBL" id="GMM51443.1"/>
    </source>
</evidence>
<accession>A0AAV5RJX6</accession>
<dbReference type="InterPro" id="IPR001474">
    <property type="entry name" value="GTP_CycHdrlase_I"/>
</dbReference>
<dbReference type="GO" id="GO:0006729">
    <property type="term" value="P:tetrahydrobiopterin biosynthetic process"/>
    <property type="evidence" value="ECO:0007669"/>
    <property type="project" value="TreeGrafter"/>
</dbReference>
<keyword evidence="6" id="KW-0547">Nucleotide-binding</keyword>
<comment type="pathway">
    <text evidence="1">Cofactor biosynthesis; 7,8-dihydroneopterin triphosphate biosynthesis; 7,8-dihydroneopterin triphosphate from GTP: step 1/1.</text>
</comment>
<comment type="function">
    <text evidence="11">GTP cyclohydrolase 1 is the first enzyme in the biosynthetic pathway leading to folic acid.</text>
</comment>
<evidence type="ECO:0000256" key="1">
    <source>
        <dbReference type="ARBA" id="ARBA00005080"/>
    </source>
</evidence>
<organism evidence="14 15">
    <name type="scientific">Starmerella bacillaris</name>
    <name type="common">Yeast</name>
    <name type="synonym">Candida zemplinina</name>
    <dbReference type="NCBI Taxonomy" id="1247836"/>
    <lineage>
        <taxon>Eukaryota</taxon>
        <taxon>Fungi</taxon>
        <taxon>Dikarya</taxon>
        <taxon>Ascomycota</taxon>
        <taxon>Saccharomycotina</taxon>
        <taxon>Dipodascomycetes</taxon>
        <taxon>Dipodascales</taxon>
        <taxon>Trichomonascaceae</taxon>
        <taxon>Starmerella</taxon>
    </lineage>
</organism>
<dbReference type="Gene3D" id="3.30.1130.10">
    <property type="match status" value="1"/>
</dbReference>
<dbReference type="PANTHER" id="PTHR11109:SF7">
    <property type="entry name" value="GTP CYCLOHYDROLASE 1"/>
    <property type="match status" value="1"/>
</dbReference>
<dbReference type="GO" id="GO:0005737">
    <property type="term" value="C:cytoplasm"/>
    <property type="evidence" value="ECO:0007669"/>
    <property type="project" value="TreeGrafter"/>
</dbReference>
<dbReference type="GO" id="GO:0005525">
    <property type="term" value="F:GTP binding"/>
    <property type="evidence" value="ECO:0007669"/>
    <property type="project" value="UniProtKB-KW"/>
</dbReference>
<dbReference type="NCBIfam" id="TIGR00063">
    <property type="entry name" value="folE"/>
    <property type="match status" value="1"/>
</dbReference>
<name>A0AAV5RJX6_STABA</name>
<dbReference type="EMBL" id="BTGC01000005">
    <property type="protein sequence ID" value="GMM51443.1"/>
    <property type="molecule type" value="Genomic_DNA"/>
</dbReference>
<dbReference type="InterPro" id="IPR020602">
    <property type="entry name" value="GTP_CycHdrlase_I_dom"/>
</dbReference>
<evidence type="ECO:0000259" key="13">
    <source>
        <dbReference type="Pfam" id="PF01227"/>
    </source>
</evidence>
<dbReference type="FunFam" id="1.10.286.10:FF:000003">
    <property type="entry name" value="GTP cyclohydrolase 1"/>
    <property type="match status" value="1"/>
</dbReference>
<dbReference type="SUPFAM" id="SSF55620">
    <property type="entry name" value="Tetrahydrobiopterin biosynthesis enzymes-like"/>
    <property type="match status" value="1"/>
</dbReference>
<keyword evidence="7" id="KW-0378">Hydrolase</keyword>
<keyword evidence="9" id="KW-0342">GTP-binding</keyword>
<dbReference type="CDD" id="cd00642">
    <property type="entry name" value="GTP_cyclohydro1"/>
    <property type="match status" value="1"/>
</dbReference>
<reference evidence="14 15" key="1">
    <citation type="journal article" date="2023" name="Elife">
        <title>Identification of key yeast species and microbe-microbe interactions impacting larval growth of Drosophila in the wild.</title>
        <authorList>
            <person name="Mure A."/>
            <person name="Sugiura Y."/>
            <person name="Maeda R."/>
            <person name="Honda K."/>
            <person name="Sakurai N."/>
            <person name="Takahashi Y."/>
            <person name="Watada M."/>
            <person name="Katoh T."/>
            <person name="Gotoh A."/>
            <person name="Gotoh Y."/>
            <person name="Taniguchi I."/>
            <person name="Nakamura K."/>
            <person name="Hayashi T."/>
            <person name="Katayama T."/>
            <person name="Uemura T."/>
            <person name="Hattori Y."/>
        </authorList>
    </citation>
    <scope>NUCLEOTIDE SEQUENCE [LARGE SCALE GENOMIC DNA]</scope>
    <source>
        <strain evidence="14 15">SB-73</strain>
    </source>
</reference>
<evidence type="ECO:0000256" key="8">
    <source>
        <dbReference type="ARBA" id="ARBA00022909"/>
    </source>
</evidence>
<comment type="caution">
    <text evidence="14">The sequence shown here is derived from an EMBL/GenBank/DDBJ whole genome shotgun (WGS) entry which is preliminary data.</text>
</comment>
<dbReference type="InterPro" id="IPR043133">
    <property type="entry name" value="GTP-CH-I_C/QueF"/>
</dbReference>
<dbReference type="Pfam" id="PF01227">
    <property type="entry name" value="GTP_cyclohydroI"/>
    <property type="match status" value="1"/>
</dbReference>
<dbReference type="FunFam" id="3.30.1130.10:FF:000012">
    <property type="entry name" value="GTP cyclohydrolase 1"/>
    <property type="match status" value="1"/>
</dbReference>
<keyword evidence="8" id="KW-0289">Folate biosynthesis</keyword>
<feature type="domain" description="GTP cyclohydrolase I" evidence="13">
    <location>
        <begin position="29"/>
        <end position="206"/>
    </location>
</feature>
<dbReference type="GO" id="GO:0008270">
    <property type="term" value="F:zinc ion binding"/>
    <property type="evidence" value="ECO:0007669"/>
    <property type="project" value="TreeGrafter"/>
</dbReference>
<dbReference type="EC" id="3.5.4.16" evidence="3"/>